<evidence type="ECO:0000313" key="1">
    <source>
        <dbReference type="EMBL" id="MFD1184922.1"/>
    </source>
</evidence>
<accession>A0ABW3SKF8</accession>
<dbReference type="RefSeq" id="WP_377522438.1">
    <property type="nucleotide sequence ID" value="NZ_JBHTLD010000007.1"/>
</dbReference>
<protein>
    <recommendedName>
        <fullName evidence="3">Phage portal protein</fullName>
    </recommendedName>
</protein>
<organism evidence="1 2">
    <name type="scientific">Pontibacter rugosus</name>
    <dbReference type="NCBI Taxonomy" id="1745966"/>
    <lineage>
        <taxon>Bacteria</taxon>
        <taxon>Pseudomonadati</taxon>
        <taxon>Bacteroidota</taxon>
        <taxon>Cytophagia</taxon>
        <taxon>Cytophagales</taxon>
        <taxon>Hymenobacteraceae</taxon>
        <taxon>Pontibacter</taxon>
    </lineage>
</organism>
<proteinExistence type="predicted"/>
<sequence>MAKSKVRVKSKVVKARAAARSSAPAAEGKPQEKGAAKVIEYGKGNKLPQEINKVFLASPTARRCWLKLKKFIQADGFANRTAAAVKVNPRQKADDVLPLLAWDAAVFGIALRVKYNRDHEVSEVYHVPFHTVRKLDDGRFLVNATLGTDKHKADQDEVLEAYDPDADAVNRCLAQIGIDGDTQPGQILYLFEETSAHPHYPEPAAWAGKDDMESDAEIPKADKHAIKKRVKPNMGLFIPGDIDDEQEDEDGKTDWDKIEDTAKQLTDPEGEGDVAVFNGATKDDAPQLFSIDSMKSALSMDPKSETIAKRICRHMGLHPSLIGMDTAGQLGNTQQLLNIIQLTQQEVLDVQGMIQRAFTMLWPAFDWTVSSLNLIKAVPEQVWQIMTEEQKYNFAGLAMPEKEQSTEGEKTLNALNSLSPLVATKVLEAMTKEQILALVGLDQNSKTEETTNGQANHKGRLSKVRAFLKKHI</sequence>
<gene>
    <name evidence="1" type="ORF">ACFQ2O_01805</name>
</gene>
<dbReference type="EMBL" id="JBHTLD010000007">
    <property type="protein sequence ID" value="MFD1184922.1"/>
    <property type="molecule type" value="Genomic_DNA"/>
</dbReference>
<keyword evidence="2" id="KW-1185">Reference proteome</keyword>
<evidence type="ECO:0008006" key="3">
    <source>
        <dbReference type="Google" id="ProtNLM"/>
    </source>
</evidence>
<comment type="caution">
    <text evidence="1">The sequence shown here is derived from an EMBL/GenBank/DDBJ whole genome shotgun (WGS) entry which is preliminary data.</text>
</comment>
<name>A0ABW3SKF8_9BACT</name>
<reference evidence="2" key="1">
    <citation type="journal article" date="2019" name="Int. J. Syst. Evol. Microbiol.">
        <title>The Global Catalogue of Microorganisms (GCM) 10K type strain sequencing project: providing services to taxonomists for standard genome sequencing and annotation.</title>
        <authorList>
            <consortium name="The Broad Institute Genomics Platform"/>
            <consortium name="The Broad Institute Genome Sequencing Center for Infectious Disease"/>
            <person name="Wu L."/>
            <person name="Ma J."/>
        </authorList>
    </citation>
    <scope>NUCLEOTIDE SEQUENCE [LARGE SCALE GENOMIC DNA]</scope>
    <source>
        <strain evidence="2">JCM 31319</strain>
    </source>
</reference>
<evidence type="ECO:0000313" key="2">
    <source>
        <dbReference type="Proteomes" id="UP001597094"/>
    </source>
</evidence>
<dbReference type="Proteomes" id="UP001597094">
    <property type="component" value="Unassembled WGS sequence"/>
</dbReference>